<feature type="compositionally biased region" description="Polar residues" evidence="1">
    <location>
        <begin position="131"/>
        <end position="140"/>
    </location>
</feature>
<accession>A0A1V6RYM0</accession>
<organism evidence="2 3">
    <name type="scientific">Penicillium vulpinum</name>
    <dbReference type="NCBI Taxonomy" id="29845"/>
    <lineage>
        <taxon>Eukaryota</taxon>
        <taxon>Fungi</taxon>
        <taxon>Dikarya</taxon>
        <taxon>Ascomycota</taxon>
        <taxon>Pezizomycotina</taxon>
        <taxon>Eurotiomycetes</taxon>
        <taxon>Eurotiomycetidae</taxon>
        <taxon>Eurotiales</taxon>
        <taxon>Aspergillaceae</taxon>
        <taxon>Penicillium</taxon>
    </lineage>
</organism>
<reference evidence="3" key="1">
    <citation type="journal article" date="2017" name="Nat. Microbiol.">
        <title>Global analysis of biosynthetic gene clusters reveals vast potential of secondary metabolite production in Penicillium species.</title>
        <authorList>
            <person name="Nielsen J.C."/>
            <person name="Grijseels S."/>
            <person name="Prigent S."/>
            <person name="Ji B."/>
            <person name="Dainat J."/>
            <person name="Nielsen K.F."/>
            <person name="Frisvad J.C."/>
            <person name="Workman M."/>
            <person name="Nielsen J."/>
        </authorList>
    </citation>
    <scope>NUCLEOTIDE SEQUENCE [LARGE SCALE GENOMIC DNA]</scope>
    <source>
        <strain evidence="3">IBT 29486</strain>
    </source>
</reference>
<comment type="caution">
    <text evidence="2">The sequence shown here is derived from an EMBL/GenBank/DDBJ whole genome shotgun (WGS) entry which is preliminary data.</text>
</comment>
<feature type="compositionally biased region" description="Basic and acidic residues" evidence="1">
    <location>
        <begin position="147"/>
        <end position="164"/>
    </location>
</feature>
<dbReference type="EMBL" id="MDYP01000016">
    <property type="protein sequence ID" value="OQE06877.1"/>
    <property type="molecule type" value="Genomic_DNA"/>
</dbReference>
<name>A0A1V6RYM0_9EURO</name>
<gene>
    <name evidence="2" type="ORF">PENVUL_c016G09135</name>
</gene>
<feature type="compositionally biased region" description="Acidic residues" evidence="1">
    <location>
        <begin position="8"/>
        <end position="18"/>
    </location>
</feature>
<feature type="compositionally biased region" description="Basic and acidic residues" evidence="1">
    <location>
        <begin position="51"/>
        <end position="111"/>
    </location>
</feature>
<feature type="compositionally biased region" description="Low complexity" evidence="1">
    <location>
        <begin position="21"/>
        <end position="47"/>
    </location>
</feature>
<dbReference type="STRING" id="29845.A0A1V6RYM0"/>
<evidence type="ECO:0000313" key="2">
    <source>
        <dbReference type="EMBL" id="OQE06877.1"/>
    </source>
</evidence>
<evidence type="ECO:0000313" key="3">
    <source>
        <dbReference type="Proteomes" id="UP000191518"/>
    </source>
</evidence>
<protein>
    <submittedName>
        <fullName evidence="2">Uncharacterized protein</fullName>
    </submittedName>
</protein>
<feature type="compositionally biased region" description="Basic and acidic residues" evidence="1">
    <location>
        <begin position="185"/>
        <end position="198"/>
    </location>
</feature>
<evidence type="ECO:0000256" key="1">
    <source>
        <dbReference type="SAM" id="MobiDB-lite"/>
    </source>
</evidence>
<dbReference type="AlphaFoldDB" id="A0A1V6RYM0"/>
<dbReference type="OrthoDB" id="4359575at2759"/>
<sequence length="198" mass="22966">MIIRDKDEESECETEEDWSSDKSISNACSSSPSSSSSFSSSSSSSSSIDKNPTELREKQILEQQKQERRNEREERKKEKRKRSEERKERKAKRMKGENPQRKHDEENHGPKESAAQRQISTPEKQIRRAATSMSDLTSENESIDQAMDLREADGRSSQKRKANELDDEDERVRTLAAKRGNNMNKRCEPKMLRTETNR</sequence>
<dbReference type="Proteomes" id="UP000191518">
    <property type="component" value="Unassembled WGS sequence"/>
</dbReference>
<feature type="region of interest" description="Disordered" evidence="1">
    <location>
        <begin position="1"/>
        <end position="198"/>
    </location>
</feature>
<proteinExistence type="predicted"/>
<keyword evidence="3" id="KW-1185">Reference proteome</keyword>